<keyword evidence="1 4" id="KW-0378">Hydrolase</keyword>
<feature type="short sequence motif" description="DGA/G" evidence="4">
    <location>
        <begin position="150"/>
        <end position="152"/>
    </location>
</feature>
<comment type="caution">
    <text evidence="6">The sequence shown here is derived from an EMBL/GenBank/DDBJ whole genome shotgun (WGS) entry which is preliminary data.</text>
</comment>
<evidence type="ECO:0000256" key="2">
    <source>
        <dbReference type="ARBA" id="ARBA00022963"/>
    </source>
</evidence>
<evidence type="ECO:0000256" key="1">
    <source>
        <dbReference type="ARBA" id="ARBA00022801"/>
    </source>
</evidence>
<dbReference type="GO" id="GO:0016787">
    <property type="term" value="F:hydrolase activity"/>
    <property type="evidence" value="ECO:0007669"/>
    <property type="project" value="UniProtKB-UniRule"/>
</dbReference>
<dbReference type="SUPFAM" id="SSF52151">
    <property type="entry name" value="FabD/lysophospholipase-like"/>
    <property type="match status" value="1"/>
</dbReference>
<organism evidence="6 7">
    <name type="scientific">Halarcobacter mediterraneus</name>
    <dbReference type="NCBI Taxonomy" id="2023153"/>
    <lineage>
        <taxon>Bacteria</taxon>
        <taxon>Pseudomonadati</taxon>
        <taxon>Campylobacterota</taxon>
        <taxon>Epsilonproteobacteria</taxon>
        <taxon>Campylobacterales</taxon>
        <taxon>Arcobacteraceae</taxon>
        <taxon>Halarcobacter</taxon>
    </lineage>
</organism>
<dbReference type="Gene3D" id="3.40.1090.10">
    <property type="entry name" value="Cytosolic phospholipase A2 catalytic domain"/>
    <property type="match status" value="2"/>
</dbReference>
<evidence type="ECO:0000313" key="7">
    <source>
        <dbReference type="Proteomes" id="UP000289718"/>
    </source>
</evidence>
<dbReference type="GO" id="GO:0016042">
    <property type="term" value="P:lipid catabolic process"/>
    <property type="evidence" value="ECO:0007669"/>
    <property type="project" value="UniProtKB-UniRule"/>
</dbReference>
<keyword evidence="7" id="KW-1185">Reference proteome</keyword>
<keyword evidence="3 4" id="KW-0443">Lipid metabolism</keyword>
<evidence type="ECO:0000256" key="3">
    <source>
        <dbReference type="ARBA" id="ARBA00023098"/>
    </source>
</evidence>
<dbReference type="PANTHER" id="PTHR14226:SF78">
    <property type="entry name" value="SLR0060 PROTEIN"/>
    <property type="match status" value="1"/>
</dbReference>
<dbReference type="RefSeq" id="WP_129062607.1">
    <property type="nucleotide sequence ID" value="NZ_NXIE01000007.1"/>
</dbReference>
<dbReference type="Pfam" id="PF01734">
    <property type="entry name" value="Patatin"/>
    <property type="match status" value="1"/>
</dbReference>
<feature type="domain" description="PNPLA" evidence="5">
    <location>
        <begin position="5"/>
        <end position="163"/>
    </location>
</feature>
<gene>
    <name evidence="6" type="ORF">CP965_13320</name>
</gene>
<sequence length="246" mass="28385">MSFALVLSGGAARGAFHLGVLHFLEEQNIKIEAYSGSSIGAIICTSHASGVKAKEQLKIFSSKDIKKAIKFNYLKKGLFRIDEKHPILKELLPINNLEEIPKKVYINAYDLKTKKLYYFDKGNTHSLCMASSALPPLFKPINYKNMQLIDGGLFDNMPIKPLENKNYTIYTLDLLPHQSKENNTKNNPFKFVKRKIFTQFIENAKYSKIHSDYYITSPKIHQFKMFTFKELKDCFNLGYKEAQKYF</sequence>
<proteinExistence type="predicted"/>
<evidence type="ECO:0000259" key="5">
    <source>
        <dbReference type="PROSITE" id="PS51635"/>
    </source>
</evidence>
<dbReference type="AlphaFoldDB" id="A0A4Q1AR86"/>
<protein>
    <submittedName>
        <fullName evidence="6">Patatin</fullName>
    </submittedName>
</protein>
<name>A0A4Q1AR86_9BACT</name>
<dbReference type="Proteomes" id="UP000289718">
    <property type="component" value="Unassembled WGS sequence"/>
</dbReference>
<keyword evidence="2 4" id="KW-0442">Lipid degradation</keyword>
<dbReference type="InterPro" id="IPR050301">
    <property type="entry name" value="NTE"/>
</dbReference>
<feature type="active site" description="Proton acceptor" evidence="4">
    <location>
        <position position="150"/>
    </location>
</feature>
<dbReference type="PANTHER" id="PTHR14226">
    <property type="entry name" value="NEUROPATHY TARGET ESTERASE/SWISS CHEESE D.MELANOGASTER"/>
    <property type="match status" value="1"/>
</dbReference>
<dbReference type="InterPro" id="IPR002641">
    <property type="entry name" value="PNPLA_dom"/>
</dbReference>
<reference evidence="6 7" key="1">
    <citation type="submission" date="2017-09" db="EMBL/GenBank/DDBJ databases">
        <title>Genomics of the genus Arcobacter.</title>
        <authorList>
            <person name="Perez-Cataluna A."/>
            <person name="Figueras M.J."/>
            <person name="Salas-Masso N."/>
        </authorList>
    </citation>
    <scope>NUCLEOTIDE SEQUENCE [LARGE SCALE GENOMIC DNA]</scope>
    <source>
        <strain evidence="6 7">F156-34</strain>
    </source>
</reference>
<evidence type="ECO:0000256" key="4">
    <source>
        <dbReference type="PROSITE-ProRule" id="PRU01161"/>
    </source>
</evidence>
<dbReference type="EMBL" id="NXIE01000007">
    <property type="protein sequence ID" value="RXK11517.1"/>
    <property type="molecule type" value="Genomic_DNA"/>
</dbReference>
<evidence type="ECO:0000313" key="6">
    <source>
        <dbReference type="EMBL" id="RXK11517.1"/>
    </source>
</evidence>
<comment type="caution">
    <text evidence="4">Lacks conserved residue(s) required for the propagation of feature annotation.</text>
</comment>
<dbReference type="OrthoDB" id="5290098at2"/>
<feature type="active site" description="Nucleophile" evidence="4">
    <location>
        <position position="38"/>
    </location>
</feature>
<dbReference type="PROSITE" id="PS51635">
    <property type="entry name" value="PNPLA"/>
    <property type="match status" value="1"/>
</dbReference>
<feature type="short sequence motif" description="GXSXG" evidence="4">
    <location>
        <begin position="36"/>
        <end position="40"/>
    </location>
</feature>
<dbReference type="InterPro" id="IPR016035">
    <property type="entry name" value="Acyl_Trfase/lysoPLipase"/>
</dbReference>
<accession>A0A4Q1AR86</accession>